<keyword evidence="1" id="KW-1133">Transmembrane helix</keyword>
<keyword evidence="1" id="KW-0472">Membrane</keyword>
<dbReference type="RefSeq" id="WP_216033245.1">
    <property type="nucleotide sequence ID" value="NZ_JAHKNG010000016.1"/>
</dbReference>
<dbReference type="PANTHER" id="PTHR37461:SF1">
    <property type="entry name" value="ANTI-SIGMA-K FACTOR RSKA"/>
    <property type="match status" value="1"/>
</dbReference>
<accession>A0ABS6ALQ2</accession>
<evidence type="ECO:0000313" key="3">
    <source>
        <dbReference type="Proteomes" id="UP001166191"/>
    </source>
</evidence>
<sequence>MTDSDALPPPDDDILAAELALGLLEGAEAEEAARRLAGDPGFAQSVRDWQEVLAVLADGLTPVMAPARARQRIREALGHGAPPLSQDPNPRRPWWRGPFGVLLALLIAGAAAAFLWG</sequence>
<comment type="caution">
    <text evidence="2">The sequence shown here is derived from an EMBL/GenBank/DDBJ whole genome shotgun (WGS) entry which is preliminary data.</text>
</comment>
<evidence type="ECO:0000256" key="1">
    <source>
        <dbReference type="SAM" id="Phobius"/>
    </source>
</evidence>
<dbReference type="Proteomes" id="UP001166191">
    <property type="component" value="Unassembled WGS sequence"/>
</dbReference>
<feature type="transmembrane region" description="Helical" evidence="1">
    <location>
        <begin position="99"/>
        <end position="116"/>
    </location>
</feature>
<keyword evidence="1" id="KW-0812">Transmembrane</keyword>
<organism evidence="2 3">
    <name type="scientific">Paracoccus marinaquae</name>
    <dbReference type="NCBI Taxonomy" id="2841926"/>
    <lineage>
        <taxon>Bacteria</taxon>
        <taxon>Pseudomonadati</taxon>
        <taxon>Pseudomonadota</taxon>
        <taxon>Alphaproteobacteria</taxon>
        <taxon>Rhodobacterales</taxon>
        <taxon>Paracoccaceae</taxon>
        <taxon>Paracoccus</taxon>
    </lineage>
</organism>
<evidence type="ECO:0008006" key="4">
    <source>
        <dbReference type="Google" id="ProtNLM"/>
    </source>
</evidence>
<dbReference type="PANTHER" id="PTHR37461">
    <property type="entry name" value="ANTI-SIGMA-K FACTOR RSKA"/>
    <property type="match status" value="1"/>
</dbReference>
<gene>
    <name evidence="2" type="ORF">KNW02_10605</name>
</gene>
<dbReference type="EMBL" id="JAHKNG010000016">
    <property type="protein sequence ID" value="MBU3030565.1"/>
    <property type="molecule type" value="Genomic_DNA"/>
</dbReference>
<protein>
    <recommendedName>
        <fullName evidence="4">Anti-sigma factor</fullName>
    </recommendedName>
</protein>
<keyword evidence="3" id="KW-1185">Reference proteome</keyword>
<name>A0ABS6ALQ2_9RHOB</name>
<proteinExistence type="predicted"/>
<dbReference type="InterPro" id="IPR051474">
    <property type="entry name" value="Anti-sigma-K/W_factor"/>
</dbReference>
<evidence type="ECO:0000313" key="2">
    <source>
        <dbReference type="EMBL" id="MBU3030565.1"/>
    </source>
</evidence>
<reference evidence="2" key="1">
    <citation type="submission" date="2021-06" db="EMBL/GenBank/DDBJ databases">
        <title>Paracoccus bacterium XHP0099 sp. nov., isolated from the surface waters of the Yellow Sea.</title>
        <authorList>
            <person name="Xue H."/>
            <person name="Zhang D."/>
        </authorList>
    </citation>
    <scope>NUCLEOTIDE SEQUENCE</scope>
    <source>
        <strain evidence="2">XHP0099</strain>
    </source>
</reference>